<evidence type="ECO:0000256" key="1">
    <source>
        <dbReference type="SAM" id="MobiDB-lite"/>
    </source>
</evidence>
<evidence type="ECO:0000256" key="2">
    <source>
        <dbReference type="SAM" id="Phobius"/>
    </source>
</evidence>
<accession>A0A0Q0UBK7</accession>
<name>A0A0Q0UBK7_9CORY</name>
<dbReference type="InterPro" id="IPR011746">
    <property type="entry name" value="Trp_synth-assoc_CHP"/>
</dbReference>
<dbReference type="RefSeq" id="WP_055121628.1">
    <property type="nucleotide sequence ID" value="NZ_LKST01000001.1"/>
</dbReference>
<dbReference type="PATRIC" id="fig|1544416.3.peg.418"/>
<keyword evidence="2 3" id="KW-0812">Transmembrane</keyword>
<evidence type="ECO:0000313" key="4">
    <source>
        <dbReference type="Proteomes" id="UP000050517"/>
    </source>
</evidence>
<proteinExistence type="predicted"/>
<keyword evidence="2" id="KW-0472">Membrane</keyword>
<dbReference type="OrthoDB" id="4372702at2"/>
<feature type="transmembrane region" description="Helical" evidence="2">
    <location>
        <begin position="82"/>
        <end position="99"/>
    </location>
</feature>
<keyword evidence="2" id="KW-1133">Transmembrane helix</keyword>
<feature type="compositionally biased region" description="Basic and acidic residues" evidence="1">
    <location>
        <begin position="185"/>
        <end position="197"/>
    </location>
</feature>
<keyword evidence="4" id="KW-1185">Reference proteome</keyword>
<comment type="caution">
    <text evidence="3">The sequence shown here is derived from an EMBL/GenBank/DDBJ whole genome shotgun (WGS) entry which is preliminary data.</text>
</comment>
<gene>
    <name evidence="3" type="ORF">Cocul_00414</name>
</gene>
<feature type="region of interest" description="Disordered" evidence="1">
    <location>
        <begin position="185"/>
        <end position="224"/>
    </location>
</feature>
<protein>
    <submittedName>
        <fullName evidence="3">Tryptophan-associated transmembrane protein</fullName>
    </submittedName>
</protein>
<feature type="transmembrane region" description="Helical" evidence="2">
    <location>
        <begin position="149"/>
        <end position="171"/>
    </location>
</feature>
<dbReference type="EMBL" id="LKST01000001">
    <property type="protein sequence ID" value="KQB85276.1"/>
    <property type="molecule type" value="Genomic_DNA"/>
</dbReference>
<dbReference type="AlphaFoldDB" id="A0A0Q0UBK7"/>
<organism evidence="3 4">
    <name type="scientific">Corynebacterium oculi</name>
    <dbReference type="NCBI Taxonomy" id="1544416"/>
    <lineage>
        <taxon>Bacteria</taxon>
        <taxon>Bacillati</taxon>
        <taxon>Actinomycetota</taxon>
        <taxon>Actinomycetes</taxon>
        <taxon>Mycobacteriales</taxon>
        <taxon>Corynebacteriaceae</taxon>
        <taxon>Corynebacterium</taxon>
    </lineage>
</organism>
<feature type="transmembrane region" description="Helical" evidence="2">
    <location>
        <begin position="52"/>
        <end position="75"/>
    </location>
</feature>
<reference evidence="3 4" key="1">
    <citation type="submission" date="2015-10" db="EMBL/GenBank/DDBJ databases">
        <title>Corynebacteirum lowii and Corynebacterium oculi species nova, derived from human clinical disease and and emended description of Corynebacterium mastiditis.</title>
        <authorList>
            <person name="Bernard K."/>
            <person name="Pacheco A.L."/>
            <person name="Mcdougall C."/>
            <person name="Burtx T."/>
            <person name="Weibe D."/>
            <person name="Tyler S."/>
            <person name="Olson A.B."/>
            <person name="Cnockaert M."/>
            <person name="Eguchi H."/>
            <person name="Kuwahara T."/>
            <person name="Nakayama-Imaohji H."/>
            <person name="Boudewijins M."/>
            <person name="Van Hoecke F."/>
            <person name="Bernier A.-M."/>
            <person name="Vandamme P."/>
        </authorList>
    </citation>
    <scope>NUCLEOTIDE SEQUENCE [LARGE SCALE GENOMIC DNA]</scope>
    <source>
        <strain evidence="3 4">NML 130210</strain>
    </source>
</reference>
<evidence type="ECO:0000313" key="3">
    <source>
        <dbReference type="EMBL" id="KQB85276.1"/>
    </source>
</evidence>
<dbReference type="Pfam" id="PF09534">
    <property type="entry name" value="Trp_oprn_chp"/>
    <property type="match status" value="1"/>
</dbReference>
<dbReference type="InterPro" id="IPR019051">
    <property type="entry name" value="Trp_biosyn_TM_oprn/chp"/>
</dbReference>
<dbReference type="NCBIfam" id="TIGR02234">
    <property type="entry name" value="trp_oprn_chp"/>
    <property type="match status" value="1"/>
</dbReference>
<dbReference type="STRING" id="1544416.Cocul_00414"/>
<sequence>MSAAASRRPGRVAALGLLVAAGLNWAASRMTWLDVEAFDDKSGAVSASLTGATWATELTAVALLLAAGCVAGLALRRLGRRVVGTVCALAGAGIAWIPVRTLNQEIDTQRVHSLLSSSVEGGAQTATGTQAGSVTLSEWAEISSVTLHYAGPGLSVAGAAIALVCGIILALRPGQDAATMNRYERKQSRQQRLRDDLNNAPDSGRVMWDALDADIDPTEDTRRD</sequence>
<dbReference type="Proteomes" id="UP000050517">
    <property type="component" value="Unassembled WGS sequence"/>
</dbReference>